<keyword evidence="1" id="KW-1133">Transmembrane helix</keyword>
<reference evidence="2" key="1">
    <citation type="journal article" date="2018" name="PLoS Negl. Trop. Dis.">
        <title>Sialome diversity of ticks revealed by RNAseq of single tick salivary glands.</title>
        <authorList>
            <person name="Perner J."/>
            <person name="Kropackova S."/>
            <person name="Kopacek P."/>
            <person name="Ribeiro J.M."/>
        </authorList>
    </citation>
    <scope>NUCLEOTIDE SEQUENCE</scope>
    <source>
        <strain evidence="2">Siblings of single egg batch collected in Ceske Budejovice</strain>
        <tissue evidence="2">Salivary glands</tissue>
    </source>
</reference>
<evidence type="ECO:0000256" key="1">
    <source>
        <dbReference type="SAM" id="Phobius"/>
    </source>
</evidence>
<name>A0A147BV29_IXORI</name>
<accession>A0A147BV29</accession>
<keyword evidence="1" id="KW-0472">Membrane</keyword>
<sequence length="74" mass="8463">MVTFSPKCILMPYGHSWGYTLRFCVAAMLSMLAGAQCVHVFYRPLDNLEDYIKDERQRQQALSGTNRPQDAHPS</sequence>
<dbReference type="GO" id="GO:0005739">
    <property type="term" value="C:mitochondrion"/>
    <property type="evidence" value="ECO:0007669"/>
    <property type="project" value="GOC"/>
</dbReference>
<dbReference type="GO" id="GO:0034551">
    <property type="term" value="P:mitochondrial respiratory chain complex III assembly"/>
    <property type="evidence" value="ECO:0007669"/>
    <property type="project" value="InterPro"/>
</dbReference>
<organism evidence="2">
    <name type="scientific">Ixodes ricinus</name>
    <name type="common">Common tick</name>
    <name type="synonym">Acarus ricinus</name>
    <dbReference type="NCBI Taxonomy" id="34613"/>
    <lineage>
        <taxon>Eukaryota</taxon>
        <taxon>Metazoa</taxon>
        <taxon>Ecdysozoa</taxon>
        <taxon>Arthropoda</taxon>
        <taxon>Chelicerata</taxon>
        <taxon>Arachnida</taxon>
        <taxon>Acari</taxon>
        <taxon>Parasitiformes</taxon>
        <taxon>Ixodida</taxon>
        <taxon>Ixodoidea</taxon>
        <taxon>Ixodidae</taxon>
        <taxon>Ixodinae</taxon>
        <taxon>Ixodes</taxon>
    </lineage>
</organism>
<dbReference type="InterPro" id="IPR027858">
    <property type="entry name" value="BRAWNIN"/>
</dbReference>
<dbReference type="AlphaFoldDB" id="A0A147BV29"/>
<evidence type="ECO:0000313" key="2">
    <source>
        <dbReference type="EMBL" id="JAR94613.1"/>
    </source>
</evidence>
<proteinExistence type="predicted"/>
<dbReference type="Pfam" id="PF14990">
    <property type="entry name" value="DUF4516"/>
    <property type="match status" value="1"/>
</dbReference>
<keyword evidence="1" id="KW-0812">Transmembrane</keyword>
<dbReference type="EMBL" id="GEGO01000791">
    <property type="protein sequence ID" value="JAR94613.1"/>
    <property type="molecule type" value="Transcribed_RNA"/>
</dbReference>
<feature type="transmembrane region" description="Helical" evidence="1">
    <location>
        <begin position="20"/>
        <end position="42"/>
    </location>
</feature>
<protein>
    <submittedName>
        <fullName evidence="2">Uncharacterized protein</fullName>
    </submittedName>
</protein>